<dbReference type="SMART" id="SM00740">
    <property type="entry name" value="PASTA"/>
    <property type="match status" value="2"/>
</dbReference>
<dbReference type="Gene3D" id="1.10.510.10">
    <property type="entry name" value="Transferase(Phosphotransferase) domain 1"/>
    <property type="match status" value="1"/>
</dbReference>
<keyword evidence="5" id="KW-0418">Kinase</keyword>
<evidence type="ECO:0000313" key="14">
    <source>
        <dbReference type="Proteomes" id="UP000659630"/>
    </source>
</evidence>
<accession>A0A923IEV7</accession>
<feature type="compositionally biased region" description="Polar residues" evidence="9">
    <location>
        <begin position="524"/>
        <end position="533"/>
    </location>
</feature>
<dbReference type="InterPro" id="IPR000719">
    <property type="entry name" value="Prot_kinase_dom"/>
</dbReference>
<dbReference type="PANTHER" id="PTHR43289:SF6">
    <property type="entry name" value="SERINE_THREONINE-PROTEIN KINASE NEKL-3"/>
    <property type="match status" value="1"/>
</dbReference>
<dbReference type="SMART" id="SM00220">
    <property type="entry name" value="S_TKc"/>
    <property type="match status" value="1"/>
</dbReference>
<dbReference type="PROSITE" id="PS50011">
    <property type="entry name" value="PROTEIN_KINASE_DOM"/>
    <property type="match status" value="1"/>
</dbReference>
<feature type="domain" description="Protein kinase" evidence="11">
    <location>
        <begin position="47"/>
        <end position="314"/>
    </location>
</feature>
<evidence type="ECO:0000256" key="9">
    <source>
        <dbReference type="SAM" id="MobiDB-lite"/>
    </source>
</evidence>
<dbReference type="Proteomes" id="UP000659630">
    <property type="component" value="Unassembled WGS sequence"/>
</dbReference>
<evidence type="ECO:0000256" key="1">
    <source>
        <dbReference type="ARBA" id="ARBA00012513"/>
    </source>
</evidence>
<keyword evidence="4" id="KW-0547">Nucleotide-binding</keyword>
<evidence type="ECO:0000256" key="3">
    <source>
        <dbReference type="ARBA" id="ARBA00022737"/>
    </source>
</evidence>
<comment type="catalytic activity">
    <reaction evidence="8">
        <text>L-seryl-[protein] + ATP = O-phospho-L-seryl-[protein] + ADP + H(+)</text>
        <dbReference type="Rhea" id="RHEA:17989"/>
        <dbReference type="Rhea" id="RHEA-COMP:9863"/>
        <dbReference type="Rhea" id="RHEA-COMP:11604"/>
        <dbReference type="ChEBI" id="CHEBI:15378"/>
        <dbReference type="ChEBI" id="CHEBI:29999"/>
        <dbReference type="ChEBI" id="CHEBI:30616"/>
        <dbReference type="ChEBI" id="CHEBI:83421"/>
        <dbReference type="ChEBI" id="CHEBI:456216"/>
        <dbReference type="EC" id="2.7.11.1"/>
    </reaction>
</comment>
<feature type="compositionally biased region" description="Pro residues" evidence="9">
    <location>
        <begin position="541"/>
        <end position="552"/>
    </location>
</feature>
<evidence type="ECO:0000313" key="13">
    <source>
        <dbReference type="EMBL" id="MBC5582075.1"/>
    </source>
</evidence>
<dbReference type="PANTHER" id="PTHR43289">
    <property type="entry name" value="MITOGEN-ACTIVATED PROTEIN KINASE KINASE KINASE 20-RELATED"/>
    <property type="match status" value="1"/>
</dbReference>
<keyword evidence="10" id="KW-0812">Transmembrane</keyword>
<dbReference type="Pfam" id="PF03793">
    <property type="entry name" value="PASTA"/>
    <property type="match status" value="1"/>
</dbReference>
<sequence>MSYEKYCAGCHGTFPAGETVCPACGTERPNDNPGGTLPAGLFLAERYVIGRVLEVDGEGVTYEAIDRESGLPVVIKEYLPVTLCSKRDENGAVVVKSGSEVPYKTTLVDFVDLYKKLMQMAGSQGLTRVQALFKANNTVYAVSEYQKSISLTDWLNRQTELLSFERCYTLLTPVFAGLSALHSAGVIHRGVCPDNIRITPDGRSFLTGYATLALRTLNSELKPCLYEGYSAPEQYSTTEFQGPYTDVYSLAAVLYKMLAGTAPVATAGRVDGCPTLKQIGAEVSSQVSRAIDHAMWGDVNQRTQSVAELRQELDGDARSAGLGATRVMKPASAPRSGRGGSWTDNKGLIVGGCIALGLVVVLLIWMLIRGMVPQANSSSSLSGSSSAASSSASATPQPSQAPAQTVPNFVGQLYSDLQDNAEYQQKYIFNVTEKYSDNVEKGKVISQTPISGDDLPADHRIDLVVSKGRQAVTIPEYRNYTRGDVVNVLTGAGIKAENIKFAEVANDGSMVPGESVKGDREVGSTMNPETDTITVYMAGPLPTPTPAPTPEPTPEKIPDATPEPPQG</sequence>
<gene>
    <name evidence="13" type="ORF">H8S23_11210</name>
</gene>
<evidence type="ECO:0000259" key="12">
    <source>
        <dbReference type="PROSITE" id="PS51178"/>
    </source>
</evidence>
<dbReference type="InterPro" id="IPR011009">
    <property type="entry name" value="Kinase-like_dom_sf"/>
</dbReference>
<dbReference type="Pfam" id="PF00069">
    <property type="entry name" value="Pkinase"/>
    <property type="match status" value="1"/>
</dbReference>
<dbReference type="RefSeq" id="WP_186888433.1">
    <property type="nucleotide sequence ID" value="NZ_JACONZ010000004.1"/>
</dbReference>
<feature type="transmembrane region" description="Helical" evidence="10">
    <location>
        <begin position="348"/>
        <end position="368"/>
    </location>
</feature>
<dbReference type="Gene3D" id="3.30.200.20">
    <property type="entry name" value="Phosphorylase Kinase, domain 1"/>
    <property type="match status" value="1"/>
</dbReference>
<dbReference type="PROSITE" id="PS51178">
    <property type="entry name" value="PASTA"/>
    <property type="match status" value="1"/>
</dbReference>
<keyword evidence="3" id="KW-0677">Repeat</keyword>
<comment type="caution">
    <text evidence="13">The sequence shown here is derived from an EMBL/GenBank/DDBJ whole genome shotgun (WGS) entry which is preliminary data.</text>
</comment>
<dbReference type="CDD" id="cd06577">
    <property type="entry name" value="PASTA_pknB"/>
    <property type="match status" value="1"/>
</dbReference>
<dbReference type="InterPro" id="IPR005543">
    <property type="entry name" value="PASTA_dom"/>
</dbReference>
<dbReference type="GO" id="GO:0004674">
    <property type="term" value="F:protein serine/threonine kinase activity"/>
    <property type="evidence" value="ECO:0007669"/>
    <property type="project" value="UniProtKB-EC"/>
</dbReference>
<dbReference type="EC" id="2.7.11.1" evidence="1"/>
<evidence type="ECO:0000256" key="10">
    <source>
        <dbReference type="SAM" id="Phobius"/>
    </source>
</evidence>
<keyword evidence="14" id="KW-1185">Reference proteome</keyword>
<dbReference type="GO" id="GO:0005524">
    <property type="term" value="F:ATP binding"/>
    <property type="evidence" value="ECO:0007669"/>
    <property type="project" value="UniProtKB-KW"/>
</dbReference>
<proteinExistence type="predicted"/>
<evidence type="ECO:0000256" key="6">
    <source>
        <dbReference type="ARBA" id="ARBA00022840"/>
    </source>
</evidence>
<dbReference type="EMBL" id="JACONZ010000004">
    <property type="protein sequence ID" value="MBC5582075.1"/>
    <property type="molecule type" value="Genomic_DNA"/>
</dbReference>
<keyword evidence="10" id="KW-1133">Transmembrane helix</keyword>
<dbReference type="AlphaFoldDB" id="A0A923IEV7"/>
<protein>
    <recommendedName>
        <fullName evidence="1">non-specific serine/threonine protein kinase</fullName>
        <ecNumber evidence="1">2.7.11.1</ecNumber>
    </recommendedName>
</protein>
<feature type="region of interest" description="Disordered" evidence="9">
    <location>
        <begin position="512"/>
        <end position="567"/>
    </location>
</feature>
<feature type="domain" description="PASTA" evidence="12">
    <location>
        <begin position="401"/>
        <end position="467"/>
    </location>
</feature>
<comment type="catalytic activity">
    <reaction evidence="7">
        <text>L-threonyl-[protein] + ATP = O-phospho-L-threonyl-[protein] + ADP + H(+)</text>
        <dbReference type="Rhea" id="RHEA:46608"/>
        <dbReference type="Rhea" id="RHEA-COMP:11060"/>
        <dbReference type="Rhea" id="RHEA-COMP:11605"/>
        <dbReference type="ChEBI" id="CHEBI:15378"/>
        <dbReference type="ChEBI" id="CHEBI:30013"/>
        <dbReference type="ChEBI" id="CHEBI:30616"/>
        <dbReference type="ChEBI" id="CHEBI:61977"/>
        <dbReference type="ChEBI" id="CHEBI:456216"/>
        <dbReference type="EC" id="2.7.11.1"/>
    </reaction>
</comment>
<dbReference type="SUPFAM" id="SSF56112">
    <property type="entry name" value="Protein kinase-like (PK-like)"/>
    <property type="match status" value="1"/>
</dbReference>
<keyword evidence="2" id="KW-0808">Transferase</keyword>
<keyword evidence="10" id="KW-0472">Membrane</keyword>
<feature type="region of interest" description="Disordered" evidence="9">
    <location>
        <begin position="320"/>
        <end position="340"/>
    </location>
</feature>
<name>A0A923IEV7_9FIRM</name>
<organism evidence="13 14">
    <name type="scientific">Anaerofilum hominis</name>
    <dbReference type="NCBI Taxonomy" id="2763016"/>
    <lineage>
        <taxon>Bacteria</taxon>
        <taxon>Bacillati</taxon>
        <taxon>Bacillota</taxon>
        <taxon>Clostridia</taxon>
        <taxon>Eubacteriales</taxon>
        <taxon>Oscillospiraceae</taxon>
        <taxon>Anaerofilum</taxon>
    </lineage>
</organism>
<evidence type="ECO:0000256" key="2">
    <source>
        <dbReference type="ARBA" id="ARBA00022679"/>
    </source>
</evidence>
<keyword evidence="6" id="KW-0067">ATP-binding</keyword>
<evidence type="ECO:0000259" key="11">
    <source>
        <dbReference type="PROSITE" id="PS50011"/>
    </source>
</evidence>
<dbReference type="Gene3D" id="3.30.10.20">
    <property type="match status" value="1"/>
</dbReference>
<evidence type="ECO:0000256" key="7">
    <source>
        <dbReference type="ARBA" id="ARBA00047899"/>
    </source>
</evidence>
<evidence type="ECO:0000256" key="4">
    <source>
        <dbReference type="ARBA" id="ARBA00022741"/>
    </source>
</evidence>
<evidence type="ECO:0000256" key="5">
    <source>
        <dbReference type="ARBA" id="ARBA00022777"/>
    </source>
</evidence>
<reference evidence="13" key="1">
    <citation type="submission" date="2020-08" db="EMBL/GenBank/DDBJ databases">
        <title>Genome public.</title>
        <authorList>
            <person name="Liu C."/>
            <person name="Sun Q."/>
        </authorList>
    </citation>
    <scope>NUCLEOTIDE SEQUENCE</scope>
    <source>
        <strain evidence="13">BX8</strain>
    </source>
</reference>
<feature type="region of interest" description="Disordered" evidence="9">
    <location>
        <begin position="378"/>
        <end position="404"/>
    </location>
</feature>
<evidence type="ECO:0000256" key="8">
    <source>
        <dbReference type="ARBA" id="ARBA00048679"/>
    </source>
</evidence>